<evidence type="ECO:0000313" key="4">
    <source>
        <dbReference type="Proteomes" id="UP000297225"/>
    </source>
</evidence>
<dbReference type="Pfam" id="PF03629">
    <property type="entry name" value="SASA"/>
    <property type="match status" value="2"/>
</dbReference>
<proteinExistence type="predicted"/>
<organism evidence="3 4">
    <name type="scientific">Porphyromonas levii</name>
    <dbReference type="NCBI Taxonomy" id="28114"/>
    <lineage>
        <taxon>Bacteria</taxon>
        <taxon>Pseudomonadati</taxon>
        <taxon>Bacteroidota</taxon>
        <taxon>Bacteroidia</taxon>
        <taxon>Bacteroidales</taxon>
        <taxon>Porphyromonadaceae</taxon>
        <taxon>Porphyromonas</taxon>
    </lineage>
</organism>
<dbReference type="EMBL" id="SPNC01000042">
    <property type="protein sequence ID" value="TFH95678.1"/>
    <property type="molecule type" value="Genomic_DNA"/>
</dbReference>
<dbReference type="Pfam" id="PF13472">
    <property type="entry name" value="Lipase_GDSL_2"/>
    <property type="match status" value="1"/>
</dbReference>
<dbReference type="GO" id="GO:0005975">
    <property type="term" value="P:carbohydrate metabolic process"/>
    <property type="evidence" value="ECO:0007669"/>
    <property type="project" value="TreeGrafter"/>
</dbReference>
<dbReference type="RefSeq" id="WP_134849438.1">
    <property type="nucleotide sequence ID" value="NZ_CP197400.1"/>
</dbReference>
<dbReference type="InterPro" id="IPR039329">
    <property type="entry name" value="SIAE"/>
</dbReference>
<evidence type="ECO:0000313" key="3">
    <source>
        <dbReference type="EMBL" id="TFH95678.1"/>
    </source>
</evidence>
<accession>A0A4Y8WRU1</accession>
<keyword evidence="4" id="KW-1185">Reference proteome</keyword>
<name>A0A4Y8WRU1_9PORP</name>
<feature type="domain" description="SGNH hydrolase-type esterase" evidence="2">
    <location>
        <begin position="32"/>
        <end position="210"/>
    </location>
</feature>
<dbReference type="InterPro" id="IPR005181">
    <property type="entry name" value="SASA"/>
</dbReference>
<gene>
    <name evidence="3" type="ORF">E4P47_04010</name>
</gene>
<dbReference type="InterPro" id="IPR036514">
    <property type="entry name" value="SGNH_hydro_sf"/>
</dbReference>
<dbReference type="PANTHER" id="PTHR22901:SF0">
    <property type="entry name" value="SIALATE O-ACETYLESTERASE"/>
    <property type="match status" value="1"/>
</dbReference>
<comment type="caution">
    <text evidence="3">The sequence shown here is derived from an EMBL/GenBank/DDBJ whole genome shotgun (WGS) entry which is preliminary data.</text>
</comment>
<dbReference type="GO" id="GO:0001681">
    <property type="term" value="F:sialate O-acetylesterase activity"/>
    <property type="evidence" value="ECO:0007669"/>
    <property type="project" value="InterPro"/>
</dbReference>
<dbReference type="Gene3D" id="3.40.50.1110">
    <property type="entry name" value="SGNH hydrolase"/>
    <property type="match status" value="2"/>
</dbReference>
<feature type="domain" description="Sialate O-acetylesterase" evidence="1">
    <location>
        <begin position="490"/>
        <end position="548"/>
    </location>
</feature>
<dbReference type="SUPFAM" id="SSF52266">
    <property type="entry name" value="SGNH hydrolase"/>
    <property type="match status" value="2"/>
</dbReference>
<dbReference type="STRING" id="1122973.GCA_000379925_00853"/>
<sequence>MRLIQALFLSLFVLLGSTGSWAQQSKKTRVACIGDSVTEGMGLKDAKTESYPSVLQGLLGDDYEVRNFGHSGATLLKNGHNPYVKTQQYADAMAFPADIAVIHLGLNDTDPRNFPFYRDRFRQDYVWLIDQVRSLNPDVEIYICSMTPIFTGHQRYTSSTQVWHSLLQKEIEQVAQARNVHFIDLNRAFAHRPDLITDRPTLHPNKAGAELLAKTVYRHLTGDFGGFRISSIWGSGMVLQQSSAIQMEGIANAGTPITVEWNGQKLSTVSGEDGRWSVTILTPKGSYKSYEMTIKHGKETTRFTDILVGEVWLALGQSNMEWHLGNINGGKELAKSADAQRPLRLFHLWELARTDNVVWSDEVLQRANELDFYHGKWGKDAEEEALSFSGIGYAFGRQLQEQIDVPVGVVQLAVGGSPLLSWVSRERLIEDPFFHGSFVNWRSTDYMMRWARERATTNLGEKSKDSFQRHSYDPSFNYEAGLVQLGEIPFAGALWYQGESDAENAELYARLFPLLVEDLRRYHGTSLPIYTVQLSSIERTPWPWFRWHQAMLASDPIIPGVHLAVSHDYGDPNDVHPKEKLPVANRLVALALQYNYHRNIVADSPIPLGINRIGADKWRIDFVPSKGRLATTDGSSSVKGLEVITTSGERIEVSAIISKDQRSLEVTIPANSGATDVVYAWDPIVGPECNLCYDGAQPAGSFRLEFK</sequence>
<dbReference type="OrthoDB" id="9816001at2"/>
<dbReference type="PANTHER" id="PTHR22901">
    <property type="entry name" value="SIALATE O-ACETYLESTERASE"/>
    <property type="match status" value="1"/>
</dbReference>
<evidence type="ECO:0000259" key="2">
    <source>
        <dbReference type="Pfam" id="PF13472"/>
    </source>
</evidence>
<dbReference type="Proteomes" id="UP000297225">
    <property type="component" value="Unassembled WGS sequence"/>
</dbReference>
<feature type="domain" description="Sialate O-acetylesterase" evidence="1">
    <location>
        <begin position="310"/>
        <end position="427"/>
    </location>
</feature>
<dbReference type="InterPro" id="IPR013830">
    <property type="entry name" value="SGNH_hydro"/>
</dbReference>
<protein>
    <submittedName>
        <fullName evidence="3">Sialate O-acetylesterase</fullName>
    </submittedName>
</protein>
<dbReference type="AlphaFoldDB" id="A0A4Y8WRU1"/>
<reference evidence="3 4" key="1">
    <citation type="submission" date="2019-03" db="EMBL/GenBank/DDBJ databases">
        <title>Porphyromonas levii Isolated from the Uterus of Dairy Cows.</title>
        <authorList>
            <person name="Francis A.M."/>
        </authorList>
    </citation>
    <scope>NUCLEOTIDE SEQUENCE [LARGE SCALE GENOMIC DNA]</scope>
    <source>
        <strain evidence="3 4">AF5678</strain>
    </source>
</reference>
<evidence type="ECO:0000259" key="1">
    <source>
        <dbReference type="Pfam" id="PF03629"/>
    </source>
</evidence>